<dbReference type="AlphaFoldDB" id="A0A238W7L6"/>
<dbReference type="PANTHER" id="PTHR43790:SF9">
    <property type="entry name" value="GALACTOFURANOSE TRANSPORTER ATP-BINDING PROTEIN YTFR"/>
    <property type="match status" value="1"/>
</dbReference>
<sequence>MTLLEVAGVSKIFPGVRALDGVSFTLRPGEVHALVGENGAGKSTLIKVLTGVYQPDGGELRYQGEPARFGTPLDAQRAGISTIYQEVNLVPLMSVAHNLFLGREPRNRFGLLDETRMVREATEILAGYGVRADVRRRLGTLALGAQQMVALARAVMIDAKVVVMDEPTSSLEPREVETLFGVIRDLHARGIGIIYVSHRLDELYQVCDAVTILRDGRLVHTGRMADLDRRKLVSLMLGREFGAEFTGFKSADDGPAPAGERPVLRVTGLTSRPRLHDISFEVRPGEVVGLGGLLGAGRSETIKAIGGAYPIDSGEIEVDGVKLGRSGTVRAVRAGVATQPEDRKAEGIVPGLSIRDNIALAILPRLTRMGLVSDKKIDEVVATYMSRLRIKAAGPDQAVGDLSGGNQQKVLLARLLATDPKVLLLDEPTRGIDVGAKAEVQALIDELAAEGLGVVLVSSDAEELVEGADRVVVLRDGAVIGTLTGDRVTTEALMATIAEAADDH</sequence>
<keyword evidence="2" id="KW-0813">Transport</keyword>
<keyword evidence="6 10" id="KW-0067">ATP-binding</keyword>
<dbReference type="SUPFAM" id="SSF52540">
    <property type="entry name" value="P-loop containing nucleoside triphosphate hydrolases"/>
    <property type="match status" value="2"/>
</dbReference>
<dbReference type="RefSeq" id="WP_089292070.1">
    <property type="nucleotide sequence ID" value="NZ_BOMU01000030.1"/>
</dbReference>
<organism evidence="10 11">
    <name type="scientific">Actinoplanes regularis</name>
    <dbReference type="NCBI Taxonomy" id="52697"/>
    <lineage>
        <taxon>Bacteria</taxon>
        <taxon>Bacillati</taxon>
        <taxon>Actinomycetota</taxon>
        <taxon>Actinomycetes</taxon>
        <taxon>Micromonosporales</taxon>
        <taxon>Micromonosporaceae</taxon>
        <taxon>Actinoplanes</taxon>
    </lineage>
</organism>
<evidence type="ECO:0000313" key="10">
    <source>
        <dbReference type="EMBL" id="SNR42401.1"/>
    </source>
</evidence>
<keyword evidence="3" id="KW-1003">Cell membrane</keyword>
<evidence type="ECO:0000256" key="7">
    <source>
        <dbReference type="ARBA" id="ARBA00022967"/>
    </source>
</evidence>
<evidence type="ECO:0000256" key="3">
    <source>
        <dbReference type="ARBA" id="ARBA00022475"/>
    </source>
</evidence>
<keyword evidence="4" id="KW-0677">Repeat</keyword>
<name>A0A238W7L6_9ACTN</name>
<dbReference type="FunFam" id="3.40.50.300:FF:000127">
    <property type="entry name" value="Ribose import ATP-binding protein RbsA"/>
    <property type="match status" value="1"/>
</dbReference>
<dbReference type="GO" id="GO:0005886">
    <property type="term" value="C:plasma membrane"/>
    <property type="evidence" value="ECO:0007669"/>
    <property type="project" value="UniProtKB-SubCell"/>
</dbReference>
<dbReference type="PANTHER" id="PTHR43790">
    <property type="entry name" value="CARBOHYDRATE TRANSPORT ATP-BINDING PROTEIN MG119-RELATED"/>
    <property type="match status" value="1"/>
</dbReference>
<evidence type="ECO:0000256" key="8">
    <source>
        <dbReference type="ARBA" id="ARBA00023136"/>
    </source>
</evidence>
<keyword evidence="7" id="KW-1278">Translocase</keyword>
<evidence type="ECO:0000256" key="1">
    <source>
        <dbReference type="ARBA" id="ARBA00004202"/>
    </source>
</evidence>
<protein>
    <submittedName>
        <fullName evidence="10">Ribose transport system ATP-binding protein</fullName>
    </submittedName>
</protein>
<keyword evidence="5" id="KW-0547">Nucleotide-binding</keyword>
<accession>A0A238W7L6</accession>
<feature type="domain" description="ABC transporter" evidence="9">
    <location>
        <begin position="4"/>
        <end position="240"/>
    </location>
</feature>
<dbReference type="SMART" id="SM00382">
    <property type="entry name" value="AAA"/>
    <property type="match status" value="2"/>
</dbReference>
<dbReference type="Gene3D" id="3.40.50.300">
    <property type="entry name" value="P-loop containing nucleotide triphosphate hydrolases"/>
    <property type="match status" value="2"/>
</dbReference>
<comment type="subcellular location">
    <subcellularLocation>
        <location evidence="1">Cell membrane</location>
        <topology evidence="1">Peripheral membrane protein</topology>
    </subcellularLocation>
</comment>
<keyword evidence="8" id="KW-0472">Membrane</keyword>
<evidence type="ECO:0000256" key="5">
    <source>
        <dbReference type="ARBA" id="ARBA00022741"/>
    </source>
</evidence>
<dbReference type="CDD" id="cd03215">
    <property type="entry name" value="ABC_Carb_Monos_II"/>
    <property type="match status" value="1"/>
</dbReference>
<evidence type="ECO:0000259" key="9">
    <source>
        <dbReference type="PROSITE" id="PS50893"/>
    </source>
</evidence>
<dbReference type="PROSITE" id="PS00211">
    <property type="entry name" value="ABC_TRANSPORTER_1"/>
    <property type="match status" value="1"/>
</dbReference>
<dbReference type="InterPro" id="IPR027417">
    <property type="entry name" value="P-loop_NTPase"/>
</dbReference>
<dbReference type="InterPro" id="IPR050107">
    <property type="entry name" value="ABC_carbohydrate_import_ATPase"/>
</dbReference>
<dbReference type="InterPro" id="IPR017871">
    <property type="entry name" value="ABC_transporter-like_CS"/>
</dbReference>
<proteinExistence type="predicted"/>
<dbReference type="Pfam" id="PF00005">
    <property type="entry name" value="ABC_tran"/>
    <property type="match status" value="2"/>
</dbReference>
<feature type="domain" description="ABC transporter" evidence="9">
    <location>
        <begin position="258"/>
        <end position="501"/>
    </location>
</feature>
<dbReference type="GO" id="GO:0005524">
    <property type="term" value="F:ATP binding"/>
    <property type="evidence" value="ECO:0007669"/>
    <property type="project" value="UniProtKB-KW"/>
</dbReference>
<gene>
    <name evidence="10" type="ORF">SAMN06264365_102231</name>
</gene>
<dbReference type="OrthoDB" id="39350at2"/>
<dbReference type="PROSITE" id="PS50893">
    <property type="entry name" value="ABC_TRANSPORTER_2"/>
    <property type="match status" value="2"/>
</dbReference>
<dbReference type="CDD" id="cd03216">
    <property type="entry name" value="ABC_Carb_Monos_I"/>
    <property type="match status" value="1"/>
</dbReference>
<dbReference type="InterPro" id="IPR003593">
    <property type="entry name" value="AAA+_ATPase"/>
</dbReference>
<evidence type="ECO:0000256" key="4">
    <source>
        <dbReference type="ARBA" id="ARBA00022737"/>
    </source>
</evidence>
<dbReference type="InterPro" id="IPR003439">
    <property type="entry name" value="ABC_transporter-like_ATP-bd"/>
</dbReference>
<dbReference type="GO" id="GO:0016887">
    <property type="term" value="F:ATP hydrolysis activity"/>
    <property type="evidence" value="ECO:0007669"/>
    <property type="project" value="InterPro"/>
</dbReference>
<keyword evidence="11" id="KW-1185">Reference proteome</keyword>
<dbReference type="EMBL" id="FZNR01000002">
    <property type="protein sequence ID" value="SNR42401.1"/>
    <property type="molecule type" value="Genomic_DNA"/>
</dbReference>
<evidence type="ECO:0000313" key="11">
    <source>
        <dbReference type="Proteomes" id="UP000198415"/>
    </source>
</evidence>
<reference evidence="10 11" key="1">
    <citation type="submission" date="2017-06" db="EMBL/GenBank/DDBJ databases">
        <authorList>
            <person name="Kim H.J."/>
            <person name="Triplett B.A."/>
        </authorList>
    </citation>
    <scope>NUCLEOTIDE SEQUENCE [LARGE SCALE GENOMIC DNA]</scope>
    <source>
        <strain evidence="10 11">DSM 43151</strain>
    </source>
</reference>
<dbReference type="Proteomes" id="UP000198415">
    <property type="component" value="Unassembled WGS sequence"/>
</dbReference>
<evidence type="ECO:0000256" key="6">
    <source>
        <dbReference type="ARBA" id="ARBA00022840"/>
    </source>
</evidence>
<evidence type="ECO:0000256" key="2">
    <source>
        <dbReference type="ARBA" id="ARBA00022448"/>
    </source>
</evidence>